<dbReference type="Proteomes" id="UP001207337">
    <property type="component" value="Unassembled WGS sequence"/>
</dbReference>
<dbReference type="SFLD" id="SFLDG00179">
    <property type="entry name" value="mandelate_racemase"/>
    <property type="match status" value="1"/>
</dbReference>
<dbReference type="InterPro" id="IPR013342">
    <property type="entry name" value="Mandelate_racemase_C"/>
</dbReference>
<dbReference type="EMBL" id="JAJNDC010000002">
    <property type="protein sequence ID" value="MCW9713202.1"/>
    <property type="molecule type" value="Genomic_DNA"/>
</dbReference>
<dbReference type="PROSITE" id="PS00909">
    <property type="entry name" value="MR_MLE_2"/>
    <property type="match status" value="1"/>
</dbReference>
<keyword evidence="4" id="KW-1185">Reference proteome</keyword>
<dbReference type="InterPro" id="IPR034593">
    <property type="entry name" value="DgoD-like"/>
</dbReference>
<evidence type="ECO:0000256" key="1">
    <source>
        <dbReference type="ARBA" id="ARBA00023239"/>
    </source>
</evidence>
<dbReference type="PROSITE" id="PS51318">
    <property type="entry name" value="TAT"/>
    <property type="match status" value="1"/>
</dbReference>
<dbReference type="Pfam" id="PF02746">
    <property type="entry name" value="MR_MLE_N"/>
    <property type="match status" value="1"/>
</dbReference>
<dbReference type="RefSeq" id="WP_265789727.1">
    <property type="nucleotide sequence ID" value="NZ_BAABRS010000002.1"/>
</dbReference>
<dbReference type="SUPFAM" id="SSF51604">
    <property type="entry name" value="Enolase C-terminal domain-like"/>
    <property type="match status" value="1"/>
</dbReference>
<dbReference type="InterPro" id="IPR029017">
    <property type="entry name" value="Enolase-like_N"/>
</dbReference>
<proteinExistence type="predicted"/>
<evidence type="ECO:0000313" key="4">
    <source>
        <dbReference type="Proteomes" id="UP001207337"/>
    </source>
</evidence>
<dbReference type="PANTHER" id="PTHR48080">
    <property type="entry name" value="D-GALACTONATE DEHYDRATASE-RELATED"/>
    <property type="match status" value="1"/>
</dbReference>
<evidence type="ECO:0000313" key="3">
    <source>
        <dbReference type="EMBL" id="MCW9713202.1"/>
    </source>
</evidence>
<dbReference type="InterPro" id="IPR006311">
    <property type="entry name" value="TAT_signal"/>
</dbReference>
<dbReference type="InterPro" id="IPR029065">
    <property type="entry name" value="Enolase_C-like"/>
</dbReference>
<dbReference type="CDD" id="cd03316">
    <property type="entry name" value="MR_like"/>
    <property type="match status" value="1"/>
</dbReference>
<dbReference type="SFLD" id="SFLDS00001">
    <property type="entry name" value="Enolase"/>
    <property type="match status" value="1"/>
</dbReference>
<reference evidence="3 4" key="1">
    <citation type="submission" date="2021-11" db="EMBL/GenBank/DDBJ databases">
        <title>Aliifidinibius sp. nov., a new bacterium isolated from saline soil.</title>
        <authorList>
            <person name="Galisteo C."/>
            <person name="De La Haba R."/>
            <person name="Sanchez-Porro C."/>
            <person name="Ventosa A."/>
        </authorList>
    </citation>
    <scope>NUCLEOTIDE SEQUENCE [LARGE SCALE GENOMIC DNA]</scope>
    <source>
        <strain evidence="3 4">KACC 190600</strain>
    </source>
</reference>
<evidence type="ECO:0000259" key="2">
    <source>
        <dbReference type="SMART" id="SM00922"/>
    </source>
</evidence>
<dbReference type="InterPro" id="IPR013341">
    <property type="entry name" value="Mandelate_racemase_N_dom"/>
</dbReference>
<gene>
    <name evidence="3" type="ORF">LQ318_09820</name>
</gene>
<dbReference type="Gene3D" id="3.30.390.10">
    <property type="entry name" value="Enolase-like, N-terminal domain"/>
    <property type="match status" value="1"/>
</dbReference>
<protein>
    <submittedName>
        <fullName evidence="3">Mandelate racemase/muconate lactonizing enzyme family protein</fullName>
    </submittedName>
</protein>
<feature type="domain" description="Mandelate racemase/muconate lactonizing enzyme C-terminal" evidence="2">
    <location>
        <begin position="182"/>
        <end position="295"/>
    </location>
</feature>
<name>A0ABT3PZD2_9BACT</name>
<dbReference type="InterPro" id="IPR018110">
    <property type="entry name" value="Mandel_Rmase/mucon_lact_enz_CS"/>
</dbReference>
<dbReference type="SMART" id="SM00922">
    <property type="entry name" value="MR_MLE"/>
    <property type="match status" value="1"/>
</dbReference>
<dbReference type="InterPro" id="IPR036849">
    <property type="entry name" value="Enolase-like_C_sf"/>
</dbReference>
<accession>A0ABT3PZD2</accession>
<comment type="caution">
    <text evidence="3">The sequence shown here is derived from an EMBL/GenBank/DDBJ whole genome shotgun (WGS) entry which is preliminary data.</text>
</comment>
<dbReference type="Gene3D" id="3.20.20.120">
    <property type="entry name" value="Enolase-like C-terminal domain"/>
    <property type="match status" value="1"/>
</dbReference>
<dbReference type="PANTHER" id="PTHR48080:SF2">
    <property type="entry name" value="D-GALACTONATE DEHYDRATASE"/>
    <property type="match status" value="1"/>
</dbReference>
<dbReference type="Pfam" id="PF13378">
    <property type="entry name" value="MR_MLE_C"/>
    <property type="match status" value="1"/>
</dbReference>
<keyword evidence="1" id="KW-0456">Lyase</keyword>
<organism evidence="3 4">
    <name type="scientific">Fodinibius salicampi</name>
    <dbReference type="NCBI Taxonomy" id="1920655"/>
    <lineage>
        <taxon>Bacteria</taxon>
        <taxon>Pseudomonadati</taxon>
        <taxon>Balneolota</taxon>
        <taxon>Balneolia</taxon>
        <taxon>Balneolales</taxon>
        <taxon>Balneolaceae</taxon>
        <taxon>Fodinibius</taxon>
    </lineage>
</organism>
<dbReference type="SUPFAM" id="SSF54826">
    <property type="entry name" value="Enolase N-terminal domain-like"/>
    <property type="match status" value="1"/>
</dbReference>
<sequence length="432" mass="48353">MENSDNKYSRRSFLSKGVLGAGALAAAPFAGMGKELESAVKNTKKYSRPSDLEITDLKVGYIRGGSHLFVKIYTNQDIVGHGEGADAVRGTDQLVLGWGRRLKGRNPLNVHRLFYEIRRSGVFGGAQSGMYLAALAAVETALWDLAGKALEVPVYQMLGGKFRDRVRVYMDTALYQSSQPSPQDFAENAQTAVDYGMTAVKFDLDQANDPNRWDRYNWTASQGEVERMYNQIAAAREQVGPDVDLCCDMHGRYDLPSAKQIARKLEPLNLMWLEDPIPAENPEAYKYIQEETTTPLCTGENLYLANDFRELFEIGAIDMIMPDLQKCGGLGEGQRIANLAQLYYIPFAPHMVSSYLGAMACAHVCASVPNFMIMEWQIYFHEDEMFKEIVDFEGSMVDEDGYLPVSEKPGIGVEINEEGMRKYATEGYPFFE</sequence>